<dbReference type="AlphaFoldDB" id="A0A9J7AL24"/>
<dbReference type="GO" id="GO:0047444">
    <property type="term" value="F:N-acylneuraminate-9-phosphate synthase activity"/>
    <property type="evidence" value="ECO:0007669"/>
    <property type="project" value="TreeGrafter"/>
</dbReference>
<name>A0A9J7AL24_9PROT</name>
<organism evidence="2 3">
    <name type="scientific">Nisaea acidiphila</name>
    <dbReference type="NCBI Taxonomy" id="1862145"/>
    <lineage>
        <taxon>Bacteria</taxon>
        <taxon>Pseudomonadati</taxon>
        <taxon>Pseudomonadota</taxon>
        <taxon>Alphaproteobacteria</taxon>
        <taxon>Rhodospirillales</taxon>
        <taxon>Thalassobaculaceae</taxon>
        <taxon>Nisaea</taxon>
    </lineage>
</organism>
<dbReference type="PANTHER" id="PTHR42966">
    <property type="entry name" value="N-ACETYLNEURAMINATE SYNTHASE"/>
    <property type="match status" value="1"/>
</dbReference>
<dbReference type="Gene3D" id="3.90.1210.10">
    <property type="entry name" value="Antifreeze-like/N-acetylneuraminic acid synthase C-terminal domain"/>
    <property type="match status" value="1"/>
</dbReference>
<dbReference type="KEGG" id="naci:NUH88_13130"/>
<gene>
    <name evidence="2" type="primary">neuB</name>
    <name evidence="2" type="ORF">NUH88_13130</name>
</gene>
<dbReference type="Gene3D" id="3.20.20.70">
    <property type="entry name" value="Aldolase class I"/>
    <property type="match status" value="1"/>
</dbReference>
<dbReference type="InterPro" id="IPR013974">
    <property type="entry name" value="SAF"/>
</dbReference>
<keyword evidence="3" id="KW-1185">Reference proteome</keyword>
<dbReference type="Proteomes" id="UP001060336">
    <property type="component" value="Chromosome"/>
</dbReference>
<dbReference type="GO" id="GO:0016051">
    <property type="term" value="P:carbohydrate biosynthetic process"/>
    <property type="evidence" value="ECO:0007669"/>
    <property type="project" value="InterPro"/>
</dbReference>
<dbReference type="InterPro" id="IPR020007">
    <property type="entry name" value="NeuB/NeuA"/>
</dbReference>
<evidence type="ECO:0000313" key="3">
    <source>
        <dbReference type="Proteomes" id="UP001060336"/>
    </source>
</evidence>
<keyword evidence="2" id="KW-0808">Transferase</keyword>
<dbReference type="GO" id="GO:0050462">
    <property type="term" value="F:N-acetylneuraminate synthase activity"/>
    <property type="evidence" value="ECO:0007669"/>
    <property type="project" value="UniProtKB-EC"/>
</dbReference>
<dbReference type="SUPFAM" id="SSF51269">
    <property type="entry name" value="AFP III-like domain"/>
    <property type="match status" value="1"/>
</dbReference>
<proteinExistence type="predicted"/>
<dbReference type="SUPFAM" id="SSF51569">
    <property type="entry name" value="Aldolase"/>
    <property type="match status" value="1"/>
</dbReference>
<dbReference type="InterPro" id="IPR013132">
    <property type="entry name" value="PseI/NeuA/B-like_N"/>
</dbReference>
<dbReference type="Pfam" id="PF08666">
    <property type="entry name" value="SAF"/>
    <property type="match status" value="1"/>
</dbReference>
<dbReference type="CDD" id="cd11615">
    <property type="entry name" value="SAF_NeuB_like"/>
    <property type="match status" value="1"/>
</dbReference>
<feature type="domain" description="AFP-like" evidence="1">
    <location>
        <begin position="286"/>
        <end position="342"/>
    </location>
</feature>
<dbReference type="InterPro" id="IPR036732">
    <property type="entry name" value="AFP_Neu5c_C_sf"/>
</dbReference>
<dbReference type="SMART" id="SM00858">
    <property type="entry name" value="SAF"/>
    <property type="match status" value="1"/>
</dbReference>
<evidence type="ECO:0000313" key="2">
    <source>
        <dbReference type="EMBL" id="UUX48355.1"/>
    </source>
</evidence>
<dbReference type="NCBIfam" id="TIGR03569">
    <property type="entry name" value="NeuB_NnaB"/>
    <property type="match status" value="1"/>
</dbReference>
<accession>A0A9J7AL24</accession>
<dbReference type="Pfam" id="PF03102">
    <property type="entry name" value="NeuB"/>
    <property type="match status" value="1"/>
</dbReference>
<dbReference type="InterPro" id="IPR057736">
    <property type="entry name" value="SAF_PseI/NeuA/NeuB"/>
</dbReference>
<dbReference type="EMBL" id="CP102480">
    <property type="protein sequence ID" value="UUX48355.1"/>
    <property type="molecule type" value="Genomic_DNA"/>
</dbReference>
<protein>
    <submittedName>
        <fullName evidence="2">N-acetylneuraminate synthase</fullName>
        <ecNumber evidence="2">2.5.1.56</ecNumber>
    </submittedName>
</protein>
<dbReference type="PROSITE" id="PS50844">
    <property type="entry name" value="AFP_LIKE"/>
    <property type="match status" value="1"/>
</dbReference>
<dbReference type="PANTHER" id="PTHR42966:SF1">
    <property type="entry name" value="SIALIC ACID SYNTHASE"/>
    <property type="match status" value="1"/>
</dbReference>
<dbReference type="InterPro" id="IPR051690">
    <property type="entry name" value="PseI-like"/>
</dbReference>
<dbReference type="EC" id="2.5.1.56" evidence="2"/>
<dbReference type="InterPro" id="IPR006190">
    <property type="entry name" value="SAF_AFP_Neu5Ac"/>
</dbReference>
<sequence length="342" mass="36143">MTQEFERRRTFVIAEAGVNHNGDLALARRLVEIAAEAGADAVKFQTFTAASLVAASAPMAEYQKANTGSDASQKDLLSELELPFEAFVELAELAREKGVEFMSTAFDPESLSHLLELGVRRLKIPSGEITNPELVSAIGAAGLPVIMSTGMADLVEVGQALGWLEESGAREISLLHCVSDYPADPADANLAAMDTLRAAFGRPVGWSDHTLGDTVTIAAVARGAEIVEKHFTLDTDLPGPDHKASLDPAGLKRMVENIRITESAIGSGEKKPTAAERKVALVARRSIASKREIAAGAGIVMEDLTFLRPGTGLPPAEAKTLVGRRAARTIPAGTIIVLSDLS</sequence>
<dbReference type="RefSeq" id="WP_257766863.1">
    <property type="nucleotide sequence ID" value="NZ_CP102480.1"/>
</dbReference>
<reference evidence="2" key="1">
    <citation type="submission" date="2022-08" db="EMBL/GenBank/DDBJ databases">
        <title>Nisaea acidiphila sp. nov., isolated from a marine algal debris and emended description of the genus Nisaea Urios et al. 2008.</title>
        <authorList>
            <person name="Kwon K."/>
        </authorList>
    </citation>
    <scope>NUCLEOTIDE SEQUENCE</scope>
    <source>
        <strain evidence="2">MEBiC11861</strain>
    </source>
</reference>
<evidence type="ECO:0000259" key="1">
    <source>
        <dbReference type="PROSITE" id="PS50844"/>
    </source>
</evidence>
<dbReference type="InterPro" id="IPR013785">
    <property type="entry name" value="Aldolase_TIM"/>
</dbReference>